<evidence type="ECO:0000256" key="2">
    <source>
        <dbReference type="ARBA" id="ARBA00022448"/>
    </source>
</evidence>
<feature type="non-terminal residue" evidence="7">
    <location>
        <position position="1"/>
    </location>
</feature>
<comment type="caution">
    <text evidence="7">The sequence shown here is derived from an EMBL/GenBank/DDBJ whole genome shotgun (WGS) entry which is preliminary data.</text>
</comment>
<evidence type="ECO:0000256" key="1">
    <source>
        <dbReference type="ARBA" id="ARBA00004141"/>
    </source>
</evidence>
<protein>
    <submittedName>
        <fullName evidence="7">Uncharacterized protein</fullName>
    </submittedName>
</protein>
<keyword evidence="3 6" id="KW-0812">Transmembrane</keyword>
<dbReference type="InterPro" id="IPR036259">
    <property type="entry name" value="MFS_trans_sf"/>
</dbReference>
<dbReference type="OrthoDB" id="3936150at2759"/>
<comment type="subcellular location">
    <subcellularLocation>
        <location evidence="1">Membrane</location>
        <topology evidence="1">Multi-pass membrane protein</topology>
    </subcellularLocation>
</comment>
<evidence type="ECO:0000313" key="8">
    <source>
        <dbReference type="Proteomes" id="UP000678393"/>
    </source>
</evidence>
<keyword evidence="4 6" id="KW-1133">Transmembrane helix</keyword>
<proteinExistence type="predicted"/>
<dbReference type="PANTHER" id="PTHR23511">
    <property type="entry name" value="SYNAPTIC VESICLE GLYCOPROTEIN 2"/>
    <property type="match status" value="1"/>
</dbReference>
<evidence type="ECO:0000256" key="4">
    <source>
        <dbReference type="ARBA" id="ARBA00022989"/>
    </source>
</evidence>
<keyword evidence="2" id="KW-0813">Transport</keyword>
<evidence type="ECO:0000256" key="6">
    <source>
        <dbReference type="SAM" id="Phobius"/>
    </source>
</evidence>
<reference evidence="7" key="1">
    <citation type="submission" date="2021-04" db="EMBL/GenBank/DDBJ databases">
        <authorList>
            <consortium name="Molecular Ecology Group"/>
        </authorList>
    </citation>
    <scope>NUCLEOTIDE SEQUENCE</scope>
</reference>
<dbReference type="EMBL" id="CAJHNH020003624">
    <property type="protein sequence ID" value="CAG5129668.1"/>
    <property type="molecule type" value="Genomic_DNA"/>
</dbReference>
<sequence length="215" mass="23506">IFQSTVVLFKRPLLRTTVLLLIINFALAFGYYGLFMWFPELFSRIEKYGGSFCDTGNSTGNSTDCEPPSDFMYVESFLTSISNLPGNILSILIVERHGVLSGVSVFFLWLVKTNWQNVLMSCIFWGGPCLSRGFKHAGRPADGTLPNRRPESTAFGFQTEKTGSLRVGAIWAIIIFGELVDLHCAIPSCLLAVLLAFAGPGQSLAAANTTGVDIH</sequence>
<dbReference type="PANTHER" id="PTHR23511:SF34">
    <property type="entry name" value="SYNAPTIC VESICLE GLYCOPROTEIN 2"/>
    <property type="match status" value="1"/>
</dbReference>
<keyword evidence="8" id="KW-1185">Reference proteome</keyword>
<dbReference type="AlphaFoldDB" id="A0A8S3ZPA7"/>
<dbReference type="GO" id="GO:0016020">
    <property type="term" value="C:membrane"/>
    <property type="evidence" value="ECO:0007669"/>
    <property type="project" value="UniProtKB-SubCell"/>
</dbReference>
<gene>
    <name evidence="7" type="ORF">CUNI_LOCUS15226</name>
</gene>
<evidence type="ECO:0000256" key="5">
    <source>
        <dbReference type="ARBA" id="ARBA00023136"/>
    </source>
</evidence>
<organism evidence="7 8">
    <name type="scientific">Candidula unifasciata</name>
    <dbReference type="NCBI Taxonomy" id="100452"/>
    <lineage>
        <taxon>Eukaryota</taxon>
        <taxon>Metazoa</taxon>
        <taxon>Spiralia</taxon>
        <taxon>Lophotrochozoa</taxon>
        <taxon>Mollusca</taxon>
        <taxon>Gastropoda</taxon>
        <taxon>Heterobranchia</taxon>
        <taxon>Euthyneura</taxon>
        <taxon>Panpulmonata</taxon>
        <taxon>Eupulmonata</taxon>
        <taxon>Stylommatophora</taxon>
        <taxon>Helicina</taxon>
        <taxon>Helicoidea</taxon>
        <taxon>Geomitridae</taxon>
        <taxon>Candidula</taxon>
    </lineage>
</organism>
<accession>A0A8S3ZPA7</accession>
<evidence type="ECO:0000256" key="3">
    <source>
        <dbReference type="ARBA" id="ARBA00022692"/>
    </source>
</evidence>
<feature type="transmembrane region" description="Helical" evidence="6">
    <location>
        <begin position="18"/>
        <end position="38"/>
    </location>
</feature>
<keyword evidence="5 6" id="KW-0472">Membrane</keyword>
<evidence type="ECO:0000313" key="7">
    <source>
        <dbReference type="EMBL" id="CAG5129668.1"/>
    </source>
</evidence>
<dbReference type="Proteomes" id="UP000678393">
    <property type="component" value="Unassembled WGS sequence"/>
</dbReference>
<name>A0A8S3ZPA7_9EUPU</name>
<dbReference type="SUPFAM" id="SSF103473">
    <property type="entry name" value="MFS general substrate transporter"/>
    <property type="match status" value="1"/>
</dbReference>